<gene>
    <name evidence="1" type="ORF">AB6T85_07330</name>
</gene>
<comment type="caution">
    <text evidence="1">The sequence shown here is derived from an EMBL/GenBank/DDBJ whole genome shotgun (WGS) entry which is preliminary data.</text>
</comment>
<organism evidence="1 2">
    <name type="scientific">Erwinia aeris</name>
    <dbReference type="NCBI Taxonomy" id="3239803"/>
    <lineage>
        <taxon>Bacteria</taxon>
        <taxon>Pseudomonadati</taxon>
        <taxon>Pseudomonadota</taxon>
        <taxon>Gammaproteobacteria</taxon>
        <taxon>Enterobacterales</taxon>
        <taxon>Erwiniaceae</taxon>
        <taxon>Erwinia</taxon>
    </lineage>
</organism>
<reference evidence="1 2" key="1">
    <citation type="submission" date="2024-07" db="EMBL/GenBank/DDBJ databases">
        <authorList>
            <person name="Hebao G."/>
        </authorList>
    </citation>
    <scope>NUCLEOTIDE SEQUENCE [LARGE SCALE GENOMIC DNA]</scope>
    <source>
        <strain evidence="1 2">ACCC 02193</strain>
    </source>
</reference>
<protein>
    <submittedName>
        <fullName evidence="1">Uncharacterized protein</fullName>
    </submittedName>
</protein>
<sequence>MKRSILATHLGLSEEELDEMDLDSEDLDEGKVEEESNTFFFTVPENTPQHILGKKGWSIGERVAVPISLFDVSGS</sequence>
<dbReference type="Proteomes" id="UP001565243">
    <property type="component" value="Unassembled WGS sequence"/>
</dbReference>
<keyword evidence="2" id="KW-1185">Reference proteome</keyword>
<dbReference type="EMBL" id="JBGFFX010000003">
    <property type="protein sequence ID" value="MEY8770236.1"/>
    <property type="molecule type" value="Genomic_DNA"/>
</dbReference>
<accession>A0ABV4E5W5</accession>
<name>A0ABV4E5W5_9GAMM</name>
<evidence type="ECO:0000313" key="2">
    <source>
        <dbReference type="Proteomes" id="UP001565243"/>
    </source>
</evidence>
<evidence type="ECO:0000313" key="1">
    <source>
        <dbReference type="EMBL" id="MEY8770236.1"/>
    </source>
</evidence>
<dbReference type="RefSeq" id="WP_369895154.1">
    <property type="nucleotide sequence ID" value="NZ_JBGFFX010000003.1"/>
</dbReference>
<proteinExistence type="predicted"/>